<evidence type="ECO:0000313" key="1">
    <source>
        <dbReference type="EMBL" id="KXA19101.1"/>
    </source>
</evidence>
<name>A0A133NS42_GARVA</name>
<sequence>MFEVHAHRDIMQHELINTATTRIIFLLNRQQKTRVLRHN</sequence>
<gene>
    <name evidence="1" type="ORF">HMPREF3208_01225</name>
</gene>
<dbReference type="AlphaFoldDB" id="A0A133NS42"/>
<proteinExistence type="predicted"/>
<dbReference type="Proteomes" id="UP000070687">
    <property type="component" value="Unassembled WGS sequence"/>
</dbReference>
<accession>A0A133NS42</accession>
<dbReference type="EMBL" id="LRQB01000078">
    <property type="protein sequence ID" value="KXA19101.1"/>
    <property type="molecule type" value="Genomic_DNA"/>
</dbReference>
<organism evidence="1 2">
    <name type="scientific">Gardnerella vaginalis</name>
    <dbReference type="NCBI Taxonomy" id="2702"/>
    <lineage>
        <taxon>Bacteria</taxon>
        <taxon>Bacillati</taxon>
        <taxon>Actinomycetota</taxon>
        <taxon>Actinomycetes</taxon>
        <taxon>Bifidobacteriales</taxon>
        <taxon>Bifidobacteriaceae</taxon>
        <taxon>Gardnerella</taxon>
    </lineage>
</organism>
<protein>
    <submittedName>
        <fullName evidence="1">Uncharacterized protein</fullName>
    </submittedName>
</protein>
<dbReference type="PATRIC" id="fig|2702.100.peg.1211"/>
<reference evidence="1 2" key="1">
    <citation type="submission" date="2016-01" db="EMBL/GenBank/DDBJ databases">
        <authorList>
            <person name="Oliw E.H."/>
        </authorList>
    </citation>
    <scope>NUCLEOTIDE SEQUENCE [LARGE SCALE GENOMIC DNA]</scope>
    <source>
        <strain evidence="1 2">PSS_7772B</strain>
    </source>
</reference>
<comment type="caution">
    <text evidence="1">The sequence shown here is derived from an EMBL/GenBank/DDBJ whole genome shotgun (WGS) entry which is preliminary data.</text>
</comment>
<evidence type="ECO:0000313" key="2">
    <source>
        <dbReference type="Proteomes" id="UP000070687"/>
    </source>
</evidence>